<comment type="subcellular location">
    <subcellularLocation>
        <location evidence="2">Cytoplasm</location>
        <location evidence="2">Cytoskeleton</location>
    </subcellularLocation>
    <subcellularLocation>
        <location evidence="1">Nucleus</location>
    </subcellularLocation>
</comment>
<dbReference type="Pfam" id="PF00225">
    <property type="entry name" value="Kinesin"/>
    <property type="match status" value="1"/>
</dbReference>
<dbReference type="PROSITE" id="PS00411">
    <property type="entry name" value="KINESIN_MOTOR_1"/>
    <property type="match status" value="1"/>
</dbReference>
<evidence type="ECO:0000256" key="5">
    <source>
        <dbReference type="ARBA" id="ARBA00022741"/>
    </source>
</evidence>
<evidence type="ECO:0000256" key="7">
    <source>
        <dbReference type="ARBA" id="ARBA00023054"/>
    </source>
</evidence>
<dbReference type="GO" id="GO:0005819">
    <property type="term" value="C:spindle"/>
    <property type="evidence" value="ECO:0007669"/>
    <property type="project" value="UniProtKB-ARBA"/>
</dbReference>
<dbReference type="GO" id="GO:0005524">
    <property type="term" value="F:ATP binding"/>
    <property type="evidence" value="ECO:0007669"/>
    <property type="project" value="UniProtKB-UniRule"/>
</dbReference>
<keyword evidence="6 11" id="KW-0067">ATP-binding</keyword>
<evidence type="ECO:0000256" key="2">
    <source>
        <dbReference type="ARBA" id="ARBA00004245"/>
    </source>
</evidence>
<dbReference type="InterPro" id="IPR027417">
    <property type="entry name" value="P-loop_NTPase"/>
</dbReference>
<evidence type="ECO:0000256" key="6">
    <source>
        <dbReference type="ARBA" id="ARBA00022840"/>
    </source>
</evidence>
<dbReference type="PANTHER" id="PTHR47968">
    <property type="entry name" value="CENTROMERE PROTEIN E"/>
    <property type="match status" value="1"/>
</dbReference>
<name>A0A5N3XB62_MUNRE</name>
<dbReference type="PROSITE" id="PS50067">
    <property type="entry name" value="KINESIN_MOTOR_2"/>
    <property type="match status" value="1"/>
</dbReference>
<sequence length="750" mass="85161">MSVTEEDLCHHMKVVVRVRPENTKEKASGLHKVVHVVDKHILVFDPKQEEISFFHGKKTMNRDITKRQNKDLKFVFDAVFDENSTQLEVFEHTTKPILRSFLNGYNCTVLAYGATGAGKTHTMLGSAAEPGVMYLTMLDLYKSMDEIKEEKVCSTAVSYLEVYNEQIRDLLVNSGPLAVREDAQKGVVVQGLTLHQPKSSEEILQLLDSGNRNRTQHPTDTNATSSRSHAVFQIYLRQQDKTASINQNVRIAKMSLIDLAGSERASATSAKGTRFIEGTNINRSLLALGNVINALADTKKKNQHIPYRNSKLTRLLKDSLGGNCQTIMIAAVSPSSVFYDDTYNTLKYANRAKDIKSSLKSNVLNLDNHITQYVKICNEQKKEILMLKEKLKAYEEQKAFTDESSKLMISNPQKKEIERFQEILNCLFQNREEIRQEYLKLEMLLKENELKSFYQQQCHKQIEMMCSEDKVEKATCRRDHRLAMLKTRRCYLEKKREEELKQFDENTNWLHRVKTEMGLLGQNGRIPKVHTCTSPGESNLLKIPSQKRTRRKLMPSPLNIKHTQTSVESENTQLNDSLSKELQPIVYTPENCRKTSQNPSTGTLLKPSHTTSFQTISSNINSDNSLKMLCEVDIPLSMRKEHGQEDLKSTFLICEDTRSLESELPEQESLPNNNILQRLAPSSISTKHPLPIPSIVPSYMAMTAAAKRKRKLISSASNASLTAELNSGSAKRIHQDNSSDKHLQENGPTM</sequence>
<evidence type="ECO:0000256" key="10">
    <source>
        <dbReference type="ARBA" id="ARBA00023242"/>
    </source>
</evidence>
<dbReference type="InterPro" id="IPR027640">
    <property type="entry name" value="Kinesin-like_fam"/>
</dbReference>
<keyword evidence="9" id="KW-0206">Cytoskeleton</keyword>
<dbReference type="InterPro" id="IPR036961">
    <property type="entry name" value="Kinesin_motor_dom_sf"/>
</dbReference>
<evidence type="ECO:0000313" key="17">
    <source>
        <dbReference type="Proteomes" id="UP000326062"/>
    </source>
</evidence>
<dbReference type="SUPFAM" id="SSF52540">
    <property type="entry name" value="P-loop containing nucleoside triphosphate hydrolases"/>
    <property type="match status" value="1"/>
</dbReference>
<comment type="similarity">
    <text evidence="11 12">Belongs to the TRAFAC class myosin-kinesin ATPase superfamily. Kinesin family.</text>
</comment>
<dbReference type="PRINTS" id="PR00380">
    <property type="entry name" value="KINESINHEAVY"/>
</dbReference>
<reference evidence="16 17" key="1">
    <citation type="submission" date="2019-06" db="EMBL/GenBank/DDBJ databases">
        <title>Discovery of a novel chromosome fission-fusion reversal in muntjac.</title>
        <authorList>
            <person name="Mudd A.B."/>
            <person name="Bredeson J.V."/>
            <person name="Baum R."/>
            <person name="Hockemeyer D."/>
            <person name="Rokhsar D.S."/>
        </authorList>
    </citation>
    <scope>NUCLEOTIDE SEQUENCE [LARGE SCALE GENOMIC DNA]</scope>
    <source>
        <strain evidence="16">UCam_UCB_Mr</strain>
        <tissue evidence="16">Fibroblast cell line</tissue>
    </source>
</reference>
<accession>A0A5N3XB62</accession>
<gene>
    <name evidence="16" type="ORF">FD755_017324</name>
</gene>
<proteinExistence type="inferred from homology"/>
<evidence type="ECO:0000259" key="15">
    <source>
        <dbReference type="PROSITE" id="PS50067"/>
    </source>
</evidence>
<comment type="caution">
    <text evidence="16">The sequence shown here is derived from an EMBL/GenBank/DDBJ whole genome shotgun (WGS) entry which is preliminary data.</text>
</comment>
<feature type="region of interest" description="Disordered" evidence="14">
    <location>
        <begin position="726"/>
        <end position="750"/>
    </location>
</feature>
<keyword evidence="8 11" id="KW-0505">Motor protein</keyword>
<feature type="domain" description="Kinesin motor" evidence="15">
    <location>
        <begin position="11"/>
        <end position="355"/>
    </location>
</feature>
<keyword evidence="5 11" id="KW-0547">Nucleotide-binding</keyword>
<dbReference type="SMART" id="SM00129">
    <property type="entry name" value="KISc"/>
    <property type="match status" value="1"/>
</dbReference>
<dbReference type="GO" id="GO:0007018">
    <property type="term" value="P:microtubule-based movement"/>
    <property type="evidence" value="ECO:0007669"/>
    <property type="project" value="InterPro"/>
</dbReference>
<keyword evidence="17" id="KW-1185">Reference proteome</keyword>
<dbReference type="GO" id="GO:0005874">
    <property type="term" value="C:microtubule"/>
    <property type="evidence" value="ECO:0007669"/>
    <property type="project" value="UniProtKB-KW"/>
</dbReference>
<feature type="coiled-coil region" evidence="13">
    <location>
        <begin position="377"/>
        <end position="451"/>
    </location>
</feature>
<protein>
    <recommendedName>
        <fullName evidence="12">Kinesin-like protein</fullName>
    </recommendedName>
</protein>
<evidence type="ECO:0000256" key="13">
    <source>
        <dbReference type="SAM" id="Coils"/>
    </source>
</evidence>
<evidence type="ECO:0000256" key="8">
    <source>
        <dbReference type="ARBA" id="ARBA00023175"/>
    </source>
</evidence>
<dbReference type="CDD" id="cd01370">
    <property type="entry name" value="KISc_KIP3_like"/>
    <property type="match status" value="1"/>
</dbReference>
<dbReference type="GO" id="GO:0003777">
    <property type="term" value="F:microtubule motor activity"/>
    <property type="evidence" value="ECO:0007669"/>
    <property type="project" value="InterPro"/>
</dbReference>
<dbReference type="GO" id="GO:0005634">
    <property type="term" value="C:nucleus"/>
    <property type="evidence" value="ECO:0007669"/>
    <property type="project" value="UniProtKB-SubCell"/>
</dbReference>
<keyword evidence="3" id="KW-0963">Cytoplasm</keyword>
<keyword evidence="7 13" id="KW-0175">Coiled coil</keyword>
<dbReference type="PANTHER" id="PTHR47968:SF73">
    <property type="entry name" value="KINESIN-LIKE PROTEIN"/>
    <property type="match status" value="1"/>
</dbReference>
<dbReference type="InterPro" id="IPR019821">
    <property type="entry name" value="Kinesin_motor_CS"/>
</dbReference>
<evidence type="ECO:0000313" key="16">
    <source>
        <dbReference type="EMBL" id="KAB0370915.1"/>
    </source>
</evidence>
<evidence type="ECO:0000256" key="9">
    <source>
        <dbReference type="ARBA" id="ARBA00023212"/>
    </source>
</evidence>
<dbReference type="InterPro" id="IPR001752">
    <property type="entry name" value="Kinesin_motor_dom"/>
</dbReference>
<evidence type="ECO:0000256" key="14">
    <source>
        <dbReference type="SAM" id="MobiDB-lite"/>
    </source>
</evidence>
<dbReference type="EMBL" id="VCEB01000013">
    <property type="protein sequence ID" value="KAB0370915.1"/>
    <property type="molecule type" value="Genomic_DNA"/>
</dbReference>
<keyword evidence="10" id="KW-0539">Nucleus</keyword>
<dbReference type="Proteomes" id="UP000326062">
    <property type="component" value="Chromosome 10"/>
</dbReference>
<evidence type="ECO:0000256" key="12">
    <source>
        <dbReference type="RuleBase" id="RU000394"/>
    </source>
</evidence>
<evidence type="ECO:0000256" key="1">
    <source>
        <dbReference type="ARBA" id="ARBA00004123"/>
    </source>
</evidence>
<evidence type="ECO:0000256" key="11">
    <source>
        <dbReference type="PROSITE-ProRule" id="PRU00283"/>
    </source>
</evidence>
<dbReference type="FunFam" id="3.40.850.10:FF:000027">
    <property type="entry name" value="Kinesin-like protein"/>
    <property type="match status" value="1"/>
</dbReference>
<dbReference type="Gene3D" id="3.40.850.10">
    <property type="entry name" value="Kinesin motor domain"/>
    <property type="match status" value="1"/>
</dbReference>
<dbReference type="GO" id="GO:0000278">
    <property type="term" value="P:mitotic cell cycle"/>
    <property type="evidence" value="ECO:0007669"/>
    <property type="project" value="UniProtKB-ARBA"/>
</dbReference>
<feature type="binding site" evidence="11">
    <location>
        <begin position="113"/>
        <end position="120"/>
    </location>
    <ligand>
        <name>ATP</name>
        <dbReference type="ChEBI" id="CHEBI:30616"/>
    </ligand>
</feature>
<evidence type="ECO:0000256" key="4">
    <source>
        <dbReference type="ARBA" id="ARBA00022701"/>
    </source>
</evidence>
<feature type="non-terminal residue" evidence="16">
    <location>
        <position position="750"/>
    </location>
</feature>
<feature type="compositionally biased region" description="Basic and acidic residues" evidence="14">
    <location>
        <begin position="733"/>
        <end position="744"/>
    </location>
</feature>
<evidence type="ECO:0000256" key="3">
    <source>
        <dbReference type="ARBA" id="ARBA00022490"/>
    </source>
</evidence>
<organism evidence="16 17">
    <name type="scientific">Muntiacus reevesi</name>
    <name type="common">Reeves' muntjac</name>
    <name type="synonym">Cervus reevesi</name>
    <dbReference type="NCBI Taxonomy" id="9886"/>
    <lineage>
        <taxon>Eukaryota</taxon>
        <taxon>Metazoa</taxon>
        <taxon>Chordata</taxon>
        <taxon>Craniata</taxon>
        <taxon>Vertebrata</taxon>
        <taxon>Euteleostomi</taxon>
        <taxon>Mammalia</taxon>
        <taxon>Eutheria</taxon>
        <taxon>Laurasiatheria</taxon>
        <taxon>Artiodactyla</taxon>
        <taxon>Ruminantia</taxon>
        <taxon>Pecora</taxon>
        <taxon>Cervidae</taxon>
        <taxon>Muntiacinae</taxon>
        <taxon>Muntiacus</taxon>
    </lineage>
</organism>
<dbReference type="GO" id="GO:0008017">
    <property type="term" value="F:microtubule binding"/>
    <property type="evidence" value="ECO:0007669"/>
    <property type="project" value="InterPro"/>
</dbReference>
<keyword evidence="4 12" id="KW-0493">Microtubule</keyword>
<dbReference type="AlphaFoldDB" id="A0A5N3XB62"/>